<dbReference type="PANTHER" id="PTHR30386">
    <property type="entry name" value="MEMBRANE FUSION SUBUNIT OF EMRAB-TOLC MULTIDRUG EFFLUX PUMP"/>
    <property type="match status" value="1"/>
</dbReference>
<dbReference type="Pfam" id="PF26002">
    <property type="entry name" value="Beta-barrel_AprE"/>
    <property type="match status" value="1"/>
</dbReference>
<name>A0ABT6X9E0_9BURK</name>
<proteinExistence type="predicted"/>
<gene>
    <name evidence="7" type="ORF">QLQ16_12985</name>
</gene>
<evidence type="ECO:0000313" key="7">
    <source>
        <dbReference type="EMBL" id="MDI9234745.1"/>
    </source>
</evidence>
<dbReference type="EMBL" id="JASGBH010000009">
    <property type="protein sequence ID" value="MDI9234745.1"/>
    <property type="molecule type" value="Genomic_DNA"/>
</dbReference>
<comment type="subcellular location">
    <subcellularLocation>
        <location evidence="1">Membrane</location>
        <topology evidence="1">Single-pass membrane protein</topology>
    </subcellularLocation>
</comment>
<accession>A0ABT6X9E0</accession>
<sequence length="382" mass="42170">MSHSNSPQRHMGLYLLLILVSFVAWAAWFDIDQIVRAQGQIIPQDKTQVIQAADGGVITELRVSEGEIVQKGQVLAVLESDRARAGVDEISNRIAGLHISRLRAQAEATGKAPNFGVFSRTHADLVLSQRELYLQNQVALVKETEALSEQTRLAQTELDLMKRLYDKDDISYVELMRTQRGVVDARQKLQTVQEKYKSDARRELAKIEEEITSQRSKLQERQSVLDHTEIQASLDGVVKSLRINTLGGVLRSGDELMQISPTSGGYIVEAKVNPADIGQLQVGLPVTVRLDAFDYSIYGSLSGKLTYLSADTLTEQGSDGRSQIYYRAKVEIHSIPTTGRIQPSDVKPGMTASLDILTGQRSVLTFITKPIVRALSGALGQK</sequence>
<evidence type="ECO:0000256" key="2">
    <source>
        <dbReference type="ARBA" id="ARBA00022692"/>
    </source>
</evidence>
<reference evidence="7" key="1">
    <citation type="submission" date="2023-05" db="EMBL/GenBank/DDBJ databases">
        <title>Limnohabitans sp. strain HM2-2 Genome sequencing and assembly.</title>
        <authorList>
            <person name="Jung Y."/>
        </authorList>
    </citation>
    <scope>NUCLEOTIDE SEQUENCE</scope>
    <source>
        <strain evidence="7">HM2-2</strain>
    </source>
</reference>
<keyword evidence="2" id="KW-0812">Transmembrane</keyword>
<feature type="domain" description="AprE-like beta-barrel" evidence="6">
    <location>
        <begin position="267"/>
        <end position="359"/>
    </location>
</feature>
<dbReference type="InterPro" id="IPR011053">
    <property type="entry name" value="Single_hybrid_motif"/>
</dbReference>
<dbReference type="PANTHER" id="PTHR30386:SF26">
    <property type="entry name" value="TRANSPORT PROTEIN COMB"/>
    <property type="match status" value="1"/>
</dbReference>
<keyword evidence="3" id="KW-1133">Transmembrane helix</keyword>
<evidence type="ECO:0000313" key="8">
    <source>
        <dbReference type="Proteomes" id="UP001431902"/>
    </source>
</evidence>
<evidence type="ECO:0000259" key="5">
    <source>
        <dbReference type="Pfam" id="PF25973"/>
    </source>
</evidence>
<evidence type="ECO:0000256" key="1">
    <source>
        <dbReference type="ARBA" id="ARBA00004167"/>
    </source>
</evidence>
<protein>
    <submittedName>
        <fullName evidence="7">HlyD family efflux transporter periplasmic adaptor subunit</fullName>
    </submittedName>
</protein>
<keyword evidence="4" id="KW-0472">Membrane</keyword>
<dbReference type="InterPro" id="IPR050739">
    <property type="entry name" value="MFP"/>
</dbReference>
<comment type="caution">
    <text evidence="7">The sequence shown here is derived from an EMBL/GenBank/DDBJ whole genome shotgun (WGS) entry which is preliminary data.</text>
</comment>
<keyword evidence="8" id="KW-1185">Reference proteome</keyword>
<dbReference type="RefSeq" id="WP_283225084.1">
    <property type="nucleotide sequence ID" value="NZ_JASGBH010000009.1"/>
</dbReference>
<dbReference type="InterPro" id="IPR058982">
    <property type="entry name" value="Beta-barrel_AprE"/>
</dbReference>
<evidence type="ECO:0000259" key="6">
    <source>
        <dbReference type="Pfam" id="PF26002"/>
    </source>
</evidence>
<dbReference type="Pfam" id="PF25973">
    <property type="entry name" value="BSH_CzcB"/>
    <property type="match status" value="1"/>
</dbReference>
<dbReference type="PRINTS" id="PR01490">
    <property type="entry name" value="RTXTOXIND"/>
</dbReference>
<dbReference type="SUPFAM" id="SSF51230">
    <property type="entry name" value="Single hybrid motif"/>
    <property type="match status" value="1"/>
</dbReference>
<organism evidence="7 8">
    <name type="scientific">Limnohabitans lacus</name>
    <dbReference type="NCBI Taxonomy" id="3045173"/>
    <lineage>
        <taxon>Bacteria</taxon>
        <taxon>Pseudomonadati</taxon>
        <taxon>Pseudomonadota</taxon>
        <taxon>Betaproteobacteria</taxon>
        <taxon>Burkholderiales</taxon>
        <taxon>Comamonadaceae</taxon>
        <taxon>Limnohabitans</taxon>
    </lineage>
</organism>
<dbReference type="Gene3D" id="2.40.30.170">
    <property type="match status" value="1"/>
</dbReference>
<evidence type="ECO:0000256" key="4">
    <source>
        <dbReference type="ARBA" id="ARBA00023136"/>
    </source>
</evidence>
<dbReference type="Proteomes" id="UP001431902">
    <property type="component" value="Unassembled WGS sequence"/>
</dbReference>
<dbReference type="InterPro" id="IPR058647">
    <property type="entry name" value="BSH_CzcB-like"/>
</dbReference>
<evidence type="ECO:0000256" key="3">
    <source>
        <dbReference type="ARBA" id="ARBA00022989"/>
    </source>
</evidence>
<feature type="domain" description="CzcB-like barrel-sandwich hybrid" evidence="5">
    <location>
        <begin position="47"/>
        <end position="260"/>
    </location>
</feature>
<dbReference type="Gene3D" id="2.40.50.100">
    <property type="match status" value="1"/>
</dbReference>